<dbReference type="InterPro" id="IPR040151">
    <property type="entry name" value="Gfd2/YDR514C-like"/>
</dbReference>
<dbReference type="PANTHER" id="PTHR28083:SF1">
    <property type="entry name" value="GOOD FOR FULL DBP5 ACTIVITY PROTEIN 2"/>
    <property type="match status" value="1"/>
</dbReference>
<comment type="caution">
    <text evidence="2">The sequence shown here is derived from an EMBL/GenBank/DDBJ whole genome shotgun (WGS) entry which is preliminary data.</text>
</comment>
<name>A0A8H5ZRT8_COCSA</name>
<sequence>MASFASPMTPAELKYVLEAKTRDNGLTQSGILQCWLQGIIGTNMPLSMSNSAATLALQDATIVGLDAEWYEHDSSLITELGVCILDPRSILKPSSTSTIGPSSVWDILAALETHHVRIKPHAHLVNKDFCSGYPENFQFGSTTFASIPTAQEMLRSIFLRHDEHAFPRPIIFIGHAVDNDYEVLKQRFGIDVLSLGIIVSTLDTQTIAIEQSLSPMNRQISLKNLLAHYGIQEQYLHNAGNDIVTTLITALLMTHPTTSSPTPSTLAYANLKPLLTASNTASSPHHPSYGQLRFCTKCDSQLHTLRHCKVSMLHCEFCAGDPELVAQSHTHKTEKCVEGARAKKARRTQNAVPCQWCVQSTDPKRYKGREAYGHDNGECPFLEG</sequence>
<dbReference type="Pfam" id="PF21762">
    <property type="entry name" value="DEDDh_C"/>
    <property type="match status" value="1"/>
</dbReference>
<dbReference type="InterPro" id="IPR048519">
    <property type="entry name" value="Gfd2/YDR514C-like_C"/>
</dbReference>
<dbReference type="GO" id="GO:0003676">
    <property type="term" value="F:nucleic acid binding"/>
    <property type="evidence" value="ECO:0007669"/>
    <property type="project" value="InterPro"/>
</dbReference>
<dbReference type="Gene3D" id="3.30.420.10">
    <property type="entry name" value="Ribonuclease H-like superfamily/Ribonuclease H"/>
    <property type="match status" value="1"/>
</dbReference>
<dbReference type="InterPro" id="IPR036397">
    <property type="entry name" value="RNaseH_sf"/>
</dbReference>
<accession>A0A8H5ZRT8</accession>
<evidence type="ECO:0000313" key="3">
    <source>
        <dbReference type="Proteomes" id="UP000624244"/>
    </source>
</evidence>
<dbReference type="SUPFAM" id="SSF53098">
    <property type="entry name" value="Ribonuclease H-like"/>
    <property type="match status" value="1"/>
</dbReference>
<dbReference type="InterPro" id="IPR012337">
    <property type="entry name" value="RNaseH-like_sf"/>
</dbReference>
<dbReference type="PANTHER" id="PTHR28083">
    <property type="entry name" value="GOOD FOR FULL DBP5 ACTIVITY PROTEIN 2"/>
    <property type="match status" value="1"/>
</dbReference>
<evidence type="ECO:0000259" key="1">
    <source>
        <dbReference type="Pfam" id="PF21762"/>
    </source>
</evidence>
<organism evidence="2 3">
    <name type="scientific">Cochliobolus sativus</name>
    <name type="common">Common root rot and spot blotch fungus</name>
    <name type="synonym">Bipolaris sorokiniana</name>
    <dbReference type="NCBI Taxonomy" id="45130"/>
    <lineage>
        <taxon>Eukaryota</taxon>
        <taxon>Fungi</taxon>
        <taxon>Dikarya</taxon>
        <taxon>Ascomycota</taxon>
        <taxon>Pezizomycotina</taxon>
        <taxon>Dothideomycetes</taxon>
        <taxon>Pleosporomycetidae</taxon>
        <taxon>Pleosporales</taxon>
        <taxon>Pleosporineae</taxon>
        <taxon>Pleosporaceae</taxon>
        <taxon>Bipolaris</taxon>
    </lineage>
</organism>
<dbReference type="GO" id="GO:0005634">
    <property type="term" value="C:nucleus"/>
    <property type="evidence" value="ECO:0007669"/>
    <property type="project" value="TreeGrafter"/>
</dbReference>
<dbReference type="AlphaFoldDB" id="A0A8H5ZRT8"/>
<dbReference type="EMBL" id="WNKQ01000001">
    <property type="protein sequence ID" value="KAF5853944.1"/>
    <property type="molecule type" value="Genomic_DNA"/>
</dbReference>
<dbReference type="Proteomes" id="UP000624244">
    <property type="component" value="Unassembled WGS sequence"/>
</dbReference>
<proteinExistence type="predicted"/>
<feature type="domain" description="Gfd2/YDR514C-like C-terminal" evidence="1">
    <location>
        <begin position="62"/>
        <end position="253"/>
    </location>
</feature>
<protein>
    <recommendedName>
        <fullName evidence="1">Gfd2/YDR514C-like C-terminal domain-containing protein</fullName>
    </recommendedName>
</protein>
<evidence type="ECO:0000313" key="2">
    <source>
        <dbReference type="EMBL" id="KAF5853944.1"/>
    </source>
</evidence>
<reference evidence="2" key="1">
    <citation type="submission" date="2019-11" db="EMBL/GenBank/DDBJ databases">
        <title>Bipolaris sorokiniana Genome sequencing.</title>
        <authorList>
            <person name="Wang H."/>
        </authorList>
    </citation>
    <scope>NUCLEOTIDE SEQUENCE</scope>
</reference>
<gene>
    <name evidence="2" type="ORF">GGP41_006692</name>
</gene>